<feature type="compositionally biased region" description="Basic and acidic residues" evidence="2">
    <location>
        <begin position="933"/>
        <end position="945"/>
    </location>
</feature>
<dbReference type="PROSITE" id="PS51232">
    <property type="entry name" value="GBD_FH3"/>
    <property type="match status" value="1"/>
</dbReference>
<evidence type="ECO:0000256" key="2">
    <source>
        <dbReference type="SAM" id="MobiDB-lite"/>
    </source>
</evidence>
<keyword evidence="1" id="KW-0009">Actin-binding</keyword>
<dbReference type="InterPro" id="IPR015425">
    <property type="entry name" value="FH2_Formin"/>
</dbReference>
<evidence type="ECO:0000313" key="5">
    <source>
        <dbReference type="EMBL" id="KAA0196949.1"/>
    </source>
</evidence>
<accession>A0A8E0VME9</accession>
<dbReference type="SUPFAM" id="SSF101447">
    <property type="entry name" value="Formin homology 2 domain (FH2 domain)"/>
    <property type="match status" value="1"/>
</dbReference>
<organism evidence="5 6">
    <name type="scientific">Fasciolopsis buskii</name>
    <dbReference type="NCBI Taxonomy" id="27845"/>
    <lineage>
        <taxon>Eukaryota</taxon>
        <taxon>Metazoa</taxon>
        <taxon>Spiralia</taxon>
        <taxon>Lophotrochozoa</taxon>
        <taxon>Platyhelminthes</taxon>
        <taxon>Trematoda</taxon>
        <taxon>Digenea</taxon>
        <taxon>Plagiorchiida</taxon>
        <taxon>Echinostomata</taxon>
        <taxon>Echinostomatoidea</taxon>
        <taxon>Fasciolidae</taxon>
        <taxon>Fasciolopsis</taxon>
    </lineage>
</organism>
<feature type="region of interest" description="Disordered" evidence="2">
    <location>
        <begin position="679"/>
        <end position="699"/>
    </location>
</feature>
<dbReference type="OrthoDB" id="9806920at2759"/>
<feature type="compositionally biased region" description="Low complexity" evidence="2">
    <location>
        <begin position="1465"/>
        <end position="1480"/>
    </location>
</feature>
<feature type="region of interest" description="Disordered" evidence="2">
    <location>
        <begin position="777"/>
        <end position="807"/>
    </location>
</feature>
<dbReference type="Gene3D" id="1.20.58.2220">
    <property type="entry name" value="Formin, FH2 domain"/>
    <property type="match status" value="1"/>
</dbReference>
<gene>
    <name evidence="5" type="ORF">FBUS_01161</name>
</gene>
<dbReference type="InterPro" id="IPR056771">
    <property type="entry name" value="FH3_FHOD1-3-like"/>
</dbReference>
<dbReference type="InterPro" id="IPR041387">
    <property type="entry name" value="FHOD1_GBD_N"/>
</dbReference>
<proteinExistence type="predicted"/>
<feature type="compositionally biased region" description="Pro residues" evidence="2">
    <location>
        <begin position="859"/>
        <end position="906"/>
    </location>
</feature>
<feature type="region of interest" description="Disordered" evidence="2">
    <location>
        <begin position="844"/>
        <end position="991"/>
    </location>
</feature>
<evidence type="ECO:0000256" key="1">
    <source>
        <dbReference type="ARBA" id="ARBA00023203"/>
    </source>
</evidence>
<protein>
    <submittedName>
        <fullName evidence="5">FH1/FH2 domain-containing protein 3</fullName>
    </submittedName>
</protein>
<dbReference type="InterPro" id="IPR014768">
    <property type="entry name" value="GBD/FH3_dom"/>
</dbReference>
<dbReference type="PANTHER" id="PTHR45920:SF4">
    <property type="entry name" value="FORMIN HOMOLOGY 2 DOMAIN CONTAINING, ISOFORM I"/>
    <property type="match status" value="1"/>
</dbReference>
<sequence>MATFTCRIQYLDDRDPFGSDSVSVMEPIRPPLHTFLLEIPLKVQLPGVHKCLQAPHRLEDAALQLCRFAQAQSEFGSYLDLDSSLQEQWEDLEISADQENSIVLRTKLVVRVKAIIEKLLNSTGRELRRALFSLKQIFQDDKDLVHEFVTNAGLDCLVSVGSRSDQNLQNYILRALGQVMLYVDGMTGVIEHPETLRWLYSLLTSKFRLVTKTALKLLLVFVEYAEANALVFVQAVHSYHTNTPTSGRPWSYIMSILNNEASGPELPIYAMTLVNKTLNAIPDQDTFYDVTDCLEEMGMQKLIQIYFGKKSCDPELSEQFHLYEAALRYEDGEEYDYNGISAGSRECLRQTRRMSRVEFLETPEGRAILSSLNALPTSPAMAVDMDGSLTRKSKRFQSVENLNIPKRVPSLPRPAVKTKFSEDSSSDLQSKLKERALALQNDNRTTDNGRLRSHSVDISSPMTTPGLDQSRLANLANKSTVNGVLEHSESLDSPGRHGSSRVVLVYEKNNLEKEVNSGSVLDTDKERWDHPTTEELFDQSTETPLVSLIQPELDHVVDLTQPSPPVYFVEQLTTPQKFSDFAPKITLDHAPLLNPELTVSSPPRPHSHLGCINEAKRSEEDGAEATAVLNGEIIEDHSVIALPDDNLSSLVECSITRTASGRGDQMFVQSLLQISELPASDDSSDELRGKSVTVGEGPLAGSLRSKLEALNKASQRQNEPAISPVNGSAINTQTGGVKALKEKHATMFEKTEEPAKPQAPRERSGMILSAKERFESGMAAKPPSAPGSTATSVKKGVSDGAVSPGVTSDVESNVEAFWESCMERVKQKPLRLRDFDFTDLEPDEQETANATRTPLASGVPPPPPGLGGGIPPPPPPQPPGAGGIPPPPPPPPSTGGGPPPPPPPPGSSTSQSVNLPPAPGTELAKSKKTIKLHWTEWKPTPKDVKLLASAKPSTPGSDRPDGGGGKGIGSRFFSSVANRGKEPKKEPKDLKKSTIWSELVHVKLDADFLQDSFENKSAEVKVKKQEAGMRKIEVLDVKRSQAINIGMKVLPPPRAISTAIVKMDPSIINREGIEKLLTSMLPTEEECDAILKAKAEQNGLPLGQAEEFLITLSEITHLKPRLELWLFKLDYETTEKEIADPLTDLKQGIMEVTNCKTLRYVISTLLSIGNFLNGTSFRGFILDYLTRLPEVKDTKNKNSLLYHICCIVLDQFPDSTDIHSDLGALCRCHRIDWDELPEKLKKLERDSKQAWEHYRLIFSGAKERQKNAKLYEFLTDAMERIICLQMVYRRVMARFRYMLEYLGYSSGKASSLTVGSFCRTLAEFALEYRTTREKIIESRDKKAKARERKRTTGKMIIDMEMVKSLALTESCPDVIPGLRGNLNRPPQMKDDEDLRDLLLRSNNETDSDASSIIGTFGRRRPHTPARRSNVRGRSPSVLNESLDASMEALYQEQDILLDACLKATSSDSVSGGMSGQSSRRGPPRERRRPADRARHSVRRTITKKLADEDMRALERILLTSAKSSS</sequence>
<dbReference type="SUPFAM" id="SSF48371">
    <property type="entry name" value="ARM repeat"/>
    <property type="match status" value="1"/>
</dbReference>
<feature type="region of interest" description="Disordered" evidence="2">
    <location>
        <begin position="1465"/>
        <end position="1496"/>
    </location>
</feature>
<dbReference type="Gene3D" id="1.25.10.10">
    <property type="entry name" value="Leucine-rich Repeat Variant"/>
    <property type="match status" value="1"/>
</dbReference>
<feature type="region of interest" description="Disordered" evidence="2">
    <location>
        <begin position="712"/>
        <end position="732"/>
    </location>
</feature>
<feature type="region of interest" description="Disordered" evidence="2">
    <location>
        <begin position="1405"/>
        <end position="1437"/>
    </location>
</feature>
<dbReference type="Pfam" id="PF18382">
    <property type="entry name" value="Formin_GBD_N"/>
    <property type="match status" value="1"/>
</dbReference>
<dbReference type="Proteomes" id="UP000728185">
    <property type="component" value="Unassembled WGS sequence"/>
</dbReference>
<evidence type="ECO:0000259" key="3">
    <source>
        <dbReference type="PROSITE" id="PS51232"/>
    </source>
</evidence>
<dbReference type="PANTHER" id="PTHR45920">
    <property type="entry name" value="FORMIN HOMOLOGY 2 DOMAIN CONTAINING, ISOFORM I"/>
    <property type="match status" value="1"/>
</dbReference>
<feature type="compositionally biased region" description="Polar residues" evidence="2">
    <location>
        <begin position="456"/>
        <end position="467"/>
    </location>
</feature>
<evidence type="ECO:0000259" key="4">
    <source>
        <dbReference type="PROSITE" id="PS51444"/>
    </source>
</evidence>
<feature type="compositionally biased region" description="Basic and acidic residues" evidence="2">
    <location>
        <begin position="979"/>
        <end position="991"/>
    </location>
</feature>
<dbReference type="SMART" id="SM00498">
    <property type="entry name" value="FH2"/>
    <property type="match status" value="1"/>
</dbReference>
<dbReference type="PROSITE" id="PS51444">
    <property type="entry name" value="FH2"/>
    <property type="match status" value="1"/>
</dbReference>
<feature type="compositionally biased region" description="Basic and acidic residues" evidence="2">
    <location>
        <begin position="1482"/>
        <end position="1494"/>
    </location>
</feature>
<dbReference type="InterPro" id="IPR042201">
    <property type="entry name" value="FH2_Formin_sf"/>
</dbReference>
<dbReference type="GO" id="GO:0030866">
    <property type="term" value="P:cortical actin cytoskeleton organization"/>
    <property type="evidence" value="ECO:0007669"/>
    <property type="project" value="TreeGrafter"/>
</dbReference>
<feature type="region of interest" description="Disordered" evidence="2">
    <location>
        <begin position="441"/>
        <end position="468"/>
    </location>
</feature>
<dbReference type="InterPro" id="IPR016024">
    <property type="entry name" value="ARM-type_fold"/>
</dbReference>
<dbReference type="EMBL" id="LUCM01002709">
    <property type="protein sequence ID" value="KAA0196949.1"/>
    <property type="molecule type" value="Genomic_DNA"/>
</dbReference>
<reference evidence="5" key="1">
    <citation type="submission" date="2019-05" db="EMBL/GenBank/DDBJ databases">
        <title>Annotation for the trematode Fasciolopsis buski.</title>
        <authorList>
            <person name="Choi Y.-J."/>
        </authorList>
    </citation>
    <scope>NUCLEOTIDE SEQUENCE</scope>
    <source>
        <strain evidence="5">HT</strain>
        <tissue evidence="5">Whole worm</tissue>
    </source>
</reference>
<dbReference type="GO" id="GO:0005856">
    <property type="term" value="C:cytoskeleton"/>
    <property type="evidence" value="ECO:0007669"/>
    <property type="project" value="TreeGrafter"/>
</dbReference>
<dbReference type="Pfam" id="PF24959">
    <property type="entry name" value="FH3_FHOD1-3"/>
    <property type="match status" value="1"/>
</dbReference>
<evidence type="ECO:0000313" key="6">
    <source>
        <dbReference type="Proteomes" id="UP000728185"/>
    </source>
</evidence>
<dbReference type="GO" id="GO:0005737">
    <property type="term" value="C:cytoplasm"/>
    <property type="evidence" value="ECO:0007669"/>
    <property type="project" value="TreeGrafter"/>
</dbReference>
<keyword evidence="6" id="KW-1185">Reference proteome</keyword>
<dbReference type="GO" id="GO:0051015">
    <property type="term" value="F:actin filament binding"/>
    <property type="evidence" value="ECO:0007669"/>
    <property type="project" value="TreeGrafter"/>
</dbReference>
<feature type="domain" description="FH2" evidence="4">
    <location>
        <begin position="968"/>
        <end position="1354"/>
    </location>
</feature>
<dbReference type="FunFam" id="1.25.10.10:FF:000056">
    <property type="entry name" value="FH1/FH2 domain-containing protein 3 isoform X1"/>
    <property type="match status" value="1"/>
</dbReference>
<feature type="region of interest" description="Disordered" evidence="2">
    <location>
        <begin position="407"/>
        <end position="429"/>
    </location>
</feature>
<name>A0A8E0VME9_9TREM</name>
<dbReference type="InterPro" id="IPR011989">
    <property type="entry name" value="ARM-like"/>
</dbReference>
<dbReference type="Pfam" id="PF02181">
    <property type="entry name" value="FH2"/>
    <property type="match status" value="1"/>
</dbReference>
<comment type="caution">
    <text evidence="5">The sequence shown here is derived from an EMBL/GenBank/DDBJ whole genome shotgun (WGS) entry which is preliminary data.</text>
</comment>
<feature type="compositionally biased region" description="Basic residues" evidence="2">
    <location>
        <begin position="1417"/>
        <end position="1430"/>
    </location>
</feature>
<feature type="domain" description="GBD/FH3" evidence="3">
    <location>
        <begin position="50"/>
        <end position="410"/>
    </location>
</feature>